<dbReference type="PANTHER" id="PTHR46193">
    <property type="entry name" value="6-PHOSPHOGLUCONATE PHOSPHATASE"/>
    <property type="match status" value="1"/>
</dbReference>
<dbReference type="Pfam" id="PF00814">
    <property type="entry name" value="TsaD"/>
    <property type="match status" value="1"/>
</dbReference>
<dbReference type="STRING" id="1839801.Dform_01888"/>
<sequence length="450" mass="48417">MTLILAIDCATANTGLAVLRDGAVVGEVCWQTKHNQTVEMYPRIEALLREAGAAFSDLDAIAVTRGPGSYNGVRVGMAAAKGLSFTLDKPLIGVSTLEAEAWRFKDLGRPVAAILPLGHDYAIAVFEVRDGTWTRVQPEQAVNIDELTQVLSARSILTGDLPDRLLLALRDISPGIDIVCQAKISRAAALGQIAFERLRRGQTDSAESLQALYLRRPQVTPPKVPRDMSGVPGRGVIWDMDGVIIDSADLHFQAWRETLAKHGVRMDREEFEQGFGRRNDDIIAGIIQRPITPEEVSAIGREKEAAYRRMVKGNARFFPGVLELMSSLKEGGFKQAVASSAPADNLALVVAEMKLEPFLSATVDASGVSKGKPDPEVFLKAAERLGLSPGSCLVIEDAVAGVEAAKRGGMAVVAVTNTHPREKLAAADLVLSSLEDVEPSQLLELINAKN</sequence>
<dbReference type="CDD" id="cd07505">
    <property type="entry name" value="HAD_BPGM-like"/>
    <property type="match status" value="1"/>
</dbReference>
<dbReference type="PRINTS" id="PR00413">
    <property type="entry name" value="HADHALOGNASE"/>
</dbReference>
<dbReference type="InterPro" id="IPR023214">
    <property type="entry name" value="HAD_sf"/>
</dbReference>
<dbReference type="InterPro" id="IPR010976">
    <property type="entry name" value="B-phosphoglucomutase_hydrolase"/>
</dbReference>
<dbReference type="Proteomes" id="UP000185934">
    <property type="component" value="Chromosome"/>
</dbReference>
<dbReference type="InterPro" id="IPR036412">
    <property type="entry name" value="HAD-like_sf"/>
</dbReference>
<evidence type="ECO:0000256" key="8">
    <source>
        <dbReference type="ARBA" id="ARBA00044926"/>
    </source>
</evidence>
<evidence type="ECO:0000256" key="3">
    <source>
        <dbReference type="ARBA" id="ARBA00022553"/>
    </source>
</evidence>
<protein>
    <recommendedName>
        <fullName evidence="10">Beta-phosphoglucomutase</fullName>
        <ecNumber evidence="9">5.4.2.6</ecNumber>
    </recommendedName>
</protein>
<dbReference type="SFLD" id="SFLDS00003">
    <property type="entry name" value="Haloacid_Dehalogenase"/>
    <property type="match status" value="1"/>
</dbReference>
<keyword evidence="7" id="KW-0119">Carbohydrate metabolism</keyword>
<dbReference type="KEGG" id="dfo:Dform_01888"/>
<dbReference type="NCBIfam" id="TIGR02009">
    <property type="entry name" value="PGMB-YQAB-SF"/>
    <property type="match status" value="1"/>
</dbReference>
<dbReference type="InterPro" id="IPR023198">
    <property type="entry name" value="PGP-like_dom2"/>
</dbReference>
<evidence type="ECO:0000256" key="1">
    <source>
        <dbReference type="ARBA" id="ARBA00001946"/>
    </source>
</evidence>
<dbReference type="InterPro" id="IPR043129">
    <property type="entry name" value="ATPase_NBD"/>
</dbReference>
<dbReference type="CDD" id="cd24032">
    <property type="entry name" value="ASKHA_NBD_TsaB"/>
    <property type="match status" value="1"/>
</dbReference>
<organism evidence="12 13">
    <name type="scientific">Dehalogenimonas formicexedens</name>
    <dbReference type="NCBI Taxonomy" id="1839801"/>
    <lineage>
        <taxon>Bacteria</taxon>
        <taxon>Bacillati</taxon>
        <taxon>Chloroflexota</taxon>
        <taxon>Dehalococcoidia</taxon>
        <taxon>Dehalococcoidales</taxon>
        <taxon>Dehalococcoidaceae</taxon>
        <taxon>Dehalogenimonas</taxon>
    </lineage>
</organism>
<comment type="cofactor">
    <cofactor evidence="1">
        <name>Mg(2+)</name>
        <dbReference type="ChEBI" id="CHEBI:18420"/>
    </cofactor>
</comment>
<reference evidence="13" key="1">
    <citation type="submission" date="2016-11" db="EMBL/GenBank/DDBJ databases">
        <title>Dehalogenimonas formicexedens sp. nov., a chlorinated alkane respiring bacterium isolated from contaminated groundwater.</title>
        <authorList>
            <person name="Key T.A."/>
            <person name="Bowman K.S."/>
            <person name="Lee I."/>
            <person name="Chun J."/>
            <person name="Albuquerque L."/>
            <person name="da Costa M.S."/>
            <person name="Rainey F.A."/>
            <person name="Moe W.M."/>
        </authorList>
    </citation>
    <scope>NUCLEOTIDE SEQUENCE [LARGE SCALE GENOMIC DNA]</scope>
    <source>
        <strain evidence="13">NSZ-14</strain>
    </source>
</reference>
<dbReference type="InterPro" id="IPR051600">
    <property type="entry name" value="Beta-PGM-like"/>
</dbReference>
<comment type="similarity">
    <text evidence="2">Belongs to the HAD-like hydrolase superfamily. CbbY/CbbZ/Gph/YieH family.</text>
</comment>
<evidence type="ECO:0000256" key="2">
    <source>
        <dbReference type="ARBA" id="ARBA00006171"/>
    </source>
</evidence>
<keyword evidence="6" id="KW-0413">Isomerase</keyword>
<accession>A0A1P8F9T6</accession>
<feature type="domain" description="Gcp-like" evidence="11">
    <location>
        <begin position="35"/>
        <end position="148"/>
    </location>
</feature>
<evidence type="ECO:0000256" key="10">
    <source>
        <dbReference type="ARBA" id="ARBA00044991"/>
    </source>
</evidence>
<dbReference type="RefSeq" id="WP_076004778.1">
    <property type="nucleotide sequence ID" value="NZ_CP018258.1"/>
</dbReference>
<dbReference type="SUPFAM" id="SSF56784">
    <property type="entry name" value="HAD-like"/>
    <property type="match status" value="1"/>
</dbReference>
<dbReference type="SUPFAM" id="SSF53067">
    <property type="entry name" value="Actin-like ATPase domain"/>
    <property type="match status" value="1"/>
</dbReference>
<evidence type="ECO:0000313" key="13">
    <source>
        <dbReference type="Proteomes" id="UP000185934"/>
    </source>
</evidence>
<comment type="catalytic activity">
    <reaction evidence="8">
        <text>beta-D-glucose 1-phosphate = beta-D-glucose 6-phosphate</text>
        <dbReference type="Rhea" id="RHEA:20113"/>
        <dbReference type="ChEBI" id="CHEBI:57684"/>
        <dbReference type="ChEBI" id="CHEBI:58247"/>
        <dbReference type="EC" id="5.4.2.6"/>
    </reaction>
</comment>
<dbReference type="NCBIfam" id="TIGR03725">
    <property type="entry name" value="T6A_YeaZ"/>
    <property type="match status" value="1"/>
</dbReference>
<keyword evidence="3" id="KW-0597">Phosphoprotein</keyword>
<dbReference type="OrthoDB" id="9797743at2"/>
<dbReference type="SFLD" id="SFLDG01129">
    <property type="entry name" value="C1.5:_HAD__Beta-PGM__Phosphata"/>
    <property type="match status" value="1"/>
</dbReference>
<dbReference type="InterPro" id="IPR006439">
    <property type="entry name" value="HAD-SF_hydro_IA"/>
</dbReference>
<dbReference type="InterPro" id="IPR000905">
    <property type="entry name" value="Gcp-like_dom"/>
</dbReference>
<dbReference type="NCBIfam" id="TIGR01509">
    <property type="entry name" value="HAD-SF-IA-v3"/>
    <property type="match status" value="1"/>
</dbReference>
<name>A0A1P8F9T6_9CHLR</name>
<evidence type="ECO:0000256" key="6">
    <source>
        <dbReference type="ARBA" id="ARBA00023235"/>
    </source>
</evidence>
<dbReference type="InterPro" id="IPR022496">
    <property type="entry name" value="T6A_TsaB"/>
</dbReference>
<dbReference type="Pfam" id="PF00702">
    <property type="entry name" value="Hydrolase"/>
    <property type="match status" value="1"/>
</dbReference>
<evidence type="ECO:0000256" key="7">
    <source>
        <dbReference type="ARBA" id="ARBA00023277"/>
    </source>
</evidence>
<dbReference type="Gene3D" id="3.40.50.1000">
    <property type="entry name" value="HAD superfamily/HAD-like"/>
    <property type="match status" value="1"/>
</dbReference>
<evidence type="ECO:0000256" key="5">
    <source>
        <dbReference type="ARBA" id="ARBA00022842"/>
    </source>
</evidence>
<keyword evidence="13" id="KW-1185">Reference proteome</keyword>
<gene>
    <name evidence="12" type="ORF">Dform_01888</name>
</gene>
<proteinExistence type="inferred from homology"/>
<evidence type="ECO:0000313" key="12">
    <source>
        <dbReference type="EMBL" id="APV45205.1"/>
    </source>
</evidence>
<dbReference type="Gene3D" id="1.10.150.240">
    <property type="entry name" value="Putative phosphatase, domain 2"/>
    <property type="match status" value="1"/>
</dbReference>
<dbReference type="EMBL" id="CP018258">
    <property type="protein sequence ID" value="APV45205.1"/>
    <property type="molecule type" value="Genomic_DNA"/>
</dbReference>
<dbReference type="GO" id="GO:0046872">
    <property type="term" value="F:metal ion binding"/>
    <property type="evidence" value="ECO:0007669"/>
    <property type="project" value="UniProtKB-KW"/>
</dbReference>
<dbReference type="GO" id="GO:0002949">
    <property type="term" value="P:tRNA threonylcarbamoyladenosine modification"/>
    <property type="evidence" value="ECO:0007669"/>
    <property type="project" value="InterPro"/>
</dbReference>
<dbReference type="GO" id="GO:0008801">
    <property type="term" value="F:beta-phosphoglucomutase activity"/>
    <property type="evidence" value="ECO:0007669"/>
    <property type="project" value="UniProtKB-EC"/>
</dbReference>
<dbReference type="PANTHER" id="PTHR46193:SF18">
    <property type="entry name" value="HEXITOL PHOSPHATASE B"/>
    <property type="match status" value="1"/>
</dbReference>
<dbReference type="Gene3D" id="3.30.420.40">
    <property type="match status" value="2"/>
</dbReference>
<keyword evidence="5" id="KW-0460">Magnesium</keyword>
<evidence type="ECO:0000256" key="4">
    <source>
        <dbReference type="ARBA" id="ARBA00022723"/>
    </source>
</evidence>
<dbReference type="EC" id="5.4.2.6" evidence="9"/>
<dbReference type="AlphaFoldDB" id="A0A1P8F9T6"/>
<evidence type="ECO:0000259" key="11">
    <source>
        <dbReference type="Pfam" id="PF00814"/>
    </source>
</evidence>
<dbReference type="SFLD" id="SFLDG01135">
    <property type="entry name" value="C1.5.6:_HAD__Beta-PGM__Phospha"/>
    <property type="match status" value="1"/>
</dbReference>
<evidence type="ECO:0000256" key="9">
    <source>
        <dbReference type="ARBA" id="ARBA00044968"/>
    </source>
</evidence>
<keyword evidence="4" id="KW-0479">Metal-binding</keyword>